<sequence length="79" mass="8194">MKLSIGLAAALVTIGFVFASSESANAVIYCQYVDYPAHCVARPGVVLGARPVARAAAREAVRPGTPANRGGPVDRVGRR</sequence>
<keyword evidence="2" id="KW-0732">Signal</keyword>
<feature type="chain" id="PRO_5024308049" description="Porin" evidence="2">
    <location>
        <begin position="20"/>
        <end position="79"/>
    </location>
</feature>
<gene>
    <name evidence="3" type="ORF">FXB38_19320</name>
</gene>
<accession>A0A5S4WMU3</accession>
<evidence type="ECO:0000313" key="3">
    <source>
        <dbReference type="EMBL" id="TYL83401.1"/>
    </source>
</evidence>
<feature type="region of interest" description="Disordered" evidence="1">
    <location>
        <begin position="60"/>
        <end position="79"/>
    </location>
</feature>
<evidence type="ECO:0000313" key="4">
    <source>
        <dbReference type="Proteomes" id="UP000324853"/>
    </source>
</evidence>
<dbReference type="Proteomes" id="UP000324853">
    <property type="component" value="Unassembled WGS sequence"/>
</dbReference>
<dbReference type="EMBL" id="VSSR01000029">
    <property type="protein sequence ID" value="TYL83401.1"/>
    <property type="molecule type" value="Genomic_DNA"/>
</dbReference>
<evidence type="ECO:0000256" key="1">
    <source>
        <dbReference type="SAM" id="MobiDB-lite"/>
    </source>
</evidence>
<dbReference type="AlphaFoldDB" id="A0A5S4WMU3"/>
<comment type="caution">
    <text evidence="3">The sequence shown here is derived from an EMBL/GenBank/DDBJ whole genome shotgun (WGS) entry which is preliminary data.</text>
</comment>
<organism evidence="3 4">
    <name type="scientific">Bradyrhizobium cytisi</name>
    <dbReference type="NCBI Taxonomy" id="515489"/>
    <lineage>
        <taxon>Bacteria</taxon>
        <taxon>Pseudomonadati</taxon>
        <taxon>Pseudomonadota</taxon>
        <taxon>Alphaproteobacteria</taxon>
        <taxon>Hyphomicrobiales</taxon>
        <taxon>Nitrobacteraceae</taxon>
        <taxon>Bradyrhizobium</taxon>
    </lineage>
</organism>
<name>A0A5S4WMU3_9BRAD</name>
<reference evidence="3 4" key="1">
    <citation type="submission" date="2019-08" db="EMBL/GenBank/DDBJ databases">
        <title>Bradyrhizobium hipponensis sp. nov., a rhizobium isolated from a Lupinus angustifolius root nodule in Tunisia.</title>
        <authorList>
            <person name="Off K."/>
            <person name="Rejili M."/>
            <person name="Mars M."/>
            <person name="Brachmann A."/>
            <person name="Marin M."/>
        </authorList>
    </citation>
    <scope>NUCLEOTIDE SEQUENCE [LARGE SCALE GENOMIC DNA]</scope>
    <source>
        <strain evidence="3 4">CTAW11</strain>
    </source>
</reference>
<feature type="signal peptide" evidence="2">
    <location>
        <begin position="1"/>
        <end position="19"/>
    </location>
</feature>
<protein>
    <recommendedName>
        <fullName evidence="5">Porin</fullName>
    </recommendedName>
</protein>
<evidence type="ECO:0008006" key="5">
    <source>
        <dbReference type="Google" id="ProtNLM"/>
    </source>
</evidence>
<proteinExistence type="predicted"/>
<evidence type="ECO:0000256" key="2">
    <source>
        <dbReference type="SAM" id="SignalP"/>
    </source>
</evidence>
<dbReference type="OrthoDB" id="8163761at2"/>
<keyword evidence="4" id="KW-1185">Reference proteome</keyword>